<dbReference type="GO" id="GO:0008483">
    <property type="term" value="F:transaminase activity"/>
    <property type="evidence" value="ECO:0007669"/>
    <property type="project" value="UniProtKB-KW"/>
</dbReference>
<organism evidence="4 5">
    <name type="scientific">Aquipseudomonas campi</name>
    <dbReference type="NCBI Taxonomy" id="2731681"/>
    <lineage>
        <taxon>Bacteria</taxon>
        <taxon>Pseudomonadati</taxon>
        <taxon>Pseudomonadota</taxon>
        <taxon>Gammaproteobacteria</taxon>
        <taxon>Pseudomonadales</taxon>
        <taxon>Pseudomonadaceae</taxon>
        <taxon>Aquipseudomonas</taxon>
    </lineage>
</organism>
<keyword evidence="5" id="KW-1185">Reference proteome</keyword>
<dbReference type="EMBL" id="CP053697">
    <property type="protein sequence ID" value="QKE64214.1"/>
    <property type="molecule type" value="Genomic_DNA"/>
</dbReference>
<evidence type="ECO:0000259" key="3">
    <source>
        <dbReference type="Pfam" id="PF08669"/>
    </source>
</evidence>
<dbReference type="RefSeq" id="WP_173208931.1">
    <property type="nucleotide sequence ID" value="NZ_CP053697.2"/>
</dbReference>
<dbReference type="Pfam" id="PF08669">
    <property type="entry name" value="GCV_T_C"/>
    <property type="match status" value="1"/>
</dbReference>
<keyword evidence="1" id="KW-0032">Aminotransferase</keyword>
<name>A0A6M8F6F3_9GAMM</name>
<feature type="domain" description="Aminomethyltransferase C-terminal" evidence="3">
    <location>
        <begin position="274"/>
        <end position="351"/>
    </location>
</feature>
<dbReference type="SUPFAM" id="SSF103025">
    <property type="entry name" value="Folate-binding domain"/>
    <property type="match status" value="1"/>
</dbReference>
<proteinExistence type="predicted"/>
<gene>
    <name evidence="4" type="ORF">HNE05_12920</name>
</gene>
<dbReference type="InterPro" id="IPR029043">
    <property type="entry name" value="GcvT/YgfZ_C"/>
</dbReference>
<feature type="domain" description="GCVT N-terminal" evidence="2">
    <location>
        <begin position="5"/>
        <end position="254"/>
    </location>
</feature>
<dbReference type="PIRSF" id="PIRSF006487">
    <property type="entry name" value="GcvT"/>
    <property type="match status" value="1"/>
</dbReference>
<dbReference type="PANTHER" id="PTHR43757">
    <property type="entry name" value="AMINOMETHYLTRANSFERASE"/>
    <property type="match status" value="1"/>
</dbReference>
<evidence type="ECO:0000313" key="4">
    <source>
        <dbReference type="EMBL" id="QKE64214.1"/>
    </source>
</evidence>
<dbReference type="InterPro" id="IPR013977">
    <property type="entry name" value="GcvT_C"/>
</dbReference>
<accession>A0A6M8F6F3</accession>
<evidence type="ECO:0000259" key="2">
    <source>
        <dbReference type="Pfam" id="PF01571"/>
    </source>
</evidence>
<dbReference type="SUPFAM" id="SSF101790">
    <property type="entry name" value="Aminomethyltransferase beta-barrel domain"/>
    <property type="match status" value="1"/>
</dbReference>
<dbReference type="Gene3D" id="3.30.1360.120">
    <property type="entry name" value="Probable tRNA modification gtpase trme, domain 1"/>
    <property type="match status" value="1"/>
</dbReference>
<dbReference type="Proteomes" id="UP000501379">
    <property type="component" value="Chromosome"/>
</dbReference>
<dbReference type="KEGG" id="pcam:HNE05_12920"/>
<dbReference type="InterPro" id="IPR006222">
    <property type="entry name" value="GCVT_N"/>
</dbReference>
<dbReference type="PANTHER" id="PTHR43757:SF2">
    <property type="entry name" value="AMINOMETHYLTRANSFERASE, MITOCHONDRIAL"/>
    <property type="match status" value="1"/>
</dbReference>
<reference evidence="4" key="1">
    <citation type="submission" date="2020-07" db="EMBL/GenBank/DDBJ databases">
        <title>Nitrate ammonifying Pseudomonas campi sp. nov. isolated from German agricultural grassland.</title>
        <authorList>
            <person name="Timsy T."/>
            <person name="Ulrich A."/>
            <person name="Spanner T."/>
            <person name="Foesel B."/>
            <person name="Kolb S."/>
            <person name="Horn M.A."/>
            <person name="Behrendt U."/>
        </authorList>
    </citation>
    <scope>NUCLEOTIDE SEQUENCE</scope>
    <source>
        <strain evidence="4">S1-A32-2</strain>
    </source>
</reference>
<evidence type="ECO:0000256" key="1">
    <source>
        <dbReference type="ARBA" id="ARBA00022576"/>
    </source>
</evidence>
<protein>
    <submittedName>
        <fullName evidence="4">Aminomethyl transferase family protein</fullName>
    </submittedName>
</protein>
<keyword evidence="4" id="KW-0808">Transferase</keyword>
<dbReference type="InterPro" id="IPR028896">
    <property type="entry name" value="GcvT/YgfZ/DmdA"/>
</dbReference>
<evidence type="ECO:0000313" key="5">
    <source>
        <dbReference type="Proteomes" id="UP000501379"/>
    </source>
</evidence>
<dbReference type="Pfam" id="PF01571">
    <property type="entry name" value="GCV_T"/>
    <property type="match status" value="1"/>
</dbReference>
<dbReference type="InterPro" id="IPR027266">
    <property type="entry name" value="TrmE/GcvT-like"/>
</dbReference>
<dbReference type="AlphaFoldDB" id="A0A6M8F6F3"/>
<sequence length="382" mass="42054">MSLESIHQAAGATLVERNGVKIPLHYGHPAEEHLASRKNILMVDYSHFGIVEVQGDDGYDFLNRVVGGDLSVIRDEQALYTLLLNDQGQIVTDLYVLCDDERFLLISEWMRGDKLAASLQALVGEEEVQISAQNDNLTTTLFEGPYSWELMAELYGFDVLGLPFLEFMHVDDAILFRSGKHGEFAFKVLTSKEGAADLWQRASEAGAKFDMKTGGIDFQGKSRLENPCWDPALVGEFSTCPIELQLQWAVRYDKDEFIGREALLAKLEEGVKQRVVGFVVKGDGATLSLGDAVFSGEQQIGKVITLGHSVGVDGYIGQALLDSEYAYAGIDQYQIAGNAARVAINTSAIPFLQNFSFMVNPAEHSYVDASRPKSLIEQQAKA</sequence>